<name>A0A5M6IT92_9PROT</name>
<dbReference type="PANTHER" id="PTHR30151">
    <property type="entry name" value="ALKANE SULFONATE ABC TRANSPORTER-RELATED, MEMBRANE SUBUNIT"/>
    <property type="match status" value="1"/>
</dbReference>
<dbReference type="RefSeq" id="WP_150041487.1">
    <property type="nucleotide sequence ID" value="NZ_OW485601.1"/>
</dbReference>
<evidence type="ECO:0000256" key="5">
    <source>
        <dbReference type="ARBA" id="ARBA00022989"/>
    </source>
</evidence>
<dbReference type="PROSITE" id="PS50928">
    <property type="entry name" value="ABC_TM1"/>
    <property type="match status" value="1"/>
</dbReference>
<keyword evidence="3" id="KW-1003">Cell membrane</keyword>
<gene>
    <name evidence="9" type="ORF">F1189_14215</name>
</gene>
<evidence type="ECO:0000313" key="9">
    <source>
        <dbReference type="EMBL" id="KAA5611482.1"/>
    </source>
</evidence>
<feature type="transmembrane region" description="Helical" evidence="7">
    <location>
        <begin position="119"/>
        <end position="139"/>
    </location>
</feature>
<dbReference type="Gene3D" id="1.10.3720.10">
    <property type="entry name" value="MetI-like"/>
    <property type="match status" value="1"/>
</dbReference>
<proteinExistence type="inferred from homology"/>
<dbReference type="Proteomes" id="UP000325255">
    <property type="component" value="Unassembled WGS sequence"/>
</dbReference>
<accession>A0A5M6IT92</accession>
<sequence length="281" mass="29428">MPDGFAALPPAPPPPLAASPGLLASPALRAALRRGLVLLFLALLWEGYGRFVGNELLFPTLGQTLAALWRCILSGELPDRAAASLGVLALGYGAGLAVAALLVGFAVASDFGSELLTTLTAMFNPLPAIALLPLALLWFGLGTPSLVFVIGHSVLWAAALNAHSGVRAISPTLRRVGENLGLSGIRLAVFILAPAALPAILAGLKIGWAFAWRTLIAAELVFGASSRSGGLGWFVFEHRNNLEIPEVFAGLLTVIAIGLLVEGLLFHALESRTVRRWGLQR</sequence>
<feature type="transmembrane region" description="Helical" evidence="7">
    <location>
        <begin position="248"/>
        <end position="269"/>
    </location>
</feature>
<dbReference type="AlphaFoldDB" id="A0A5M6IT92"/>
<feature type="transmembrane region" description="Helical" evidence="7">
    <location>
        <begin position="85"/>
        <end position="107"/>
    </location>
</feature>
<keyword evidence="6 7" id="KW-0472">Membrane</keyword>
<dbReference type="InterPro" id="IPR035906">
    <property type="entry name" value="MetI-like_sf"/>
</dbReference>
<reference evidence="9 10" key="1">
    <citation type="submission" date="2019-09" db="EMBL/GenBank/DDBJ databases">
        <title>Genome sequence of Rhodovastum atsumiense, a diverse member of the Acetobacteraceae family of non-sulfur purple photosynthetic bacteria.</title>
        <authorList>
            <person name="Meyer T."/>
            <person name="Kyndt J."/>
        </authorList>
    </citation>
    <scope>NUCLEOTIDE SEQUENCE [LARGE SCALE GENOMIC DNA]</scope>
    <source>
        <strain evidence="9 10">DSM 21279</strain>
    </source>
</reference>
<evidence type="ECO:0000256" key="4">
    <source>
        <dbReference type="ARBA" id="ARBA00022692"/>
    </source>
</evidence>
<comment type="similarity">
    <text evidence="7">Belongs to the binding-protein-dependent transport system permease family.</text>
</comment>
<keyword evidence="2 7" id="KW-0813">Transport</keyword>
<comment type="caution">
    <text evidence="9">The sequence shown here is derived from an EMBL/GenBank/DDBJ whole genome shotgun (WGS) entry which is preliminary data.</text>
</comment>
<dbReference type="GO" id="GO:0005886">
    <property type="term" value="C:plasma membrane"/>
    <property type="evidence" value="ECO:0007669"/>
    <property type="project" value="UniProtKB-SubCell"/>
</dbReference>
<dbReference type="InterPro" id="IPR000515">
    <property type="entry name" value="MetI-like"/>
</dbReference>
<feature type="transmembrane region" description="Helical" evidence="7">
    <location>
        <begin position="56"/>
        <end position="73"/>
    </location>
</feature>
<evidence type="ECO:0000256" key="1">
    <source>
        <dbReference type="ARBA" id="ARBA00004651"/>
    </source>
</evidence>
<dbReference type="OrthoDB" id="9796361at2"/>
<evidence type="ECO:0000256" key="6">
    <source>
        <dbReference type="ARBA" id="ARBA00023136"/>
    </source>
</evidence>
<keyword evidence="10" id="KW-1185">Reference proteome</keyword>
<organism evidence="9 10">
    <name type="scientific">Rhodovastum atsumiense</name>
    <dbReference type="NCBI Taxonomy" id="504468"/>
    <lineage>
        <taxon>Bacteria</taxon>
        <taxon>Pseudomonadati</taxon>
        <taxon>Pseudomonadota</taxon>
        <taxon>Alphaproteobacteria</taxon>
        <taxon>Acetobacterales</taxon>
        <taxon>Acetobacteraceae</taxon>
        <taxon>Rhodovastum</taxon>
    </lineage>
</organism>
<evidence type="ECO:0000259" key="8">
    <source>
        <dbReference type="PROSITE" id="PS50928"/>
    </source>
</evidence>
<evidence type="ECO:0000313" key="10">
    <source>
        <dbReference type="Proteomes" id="UP000325255"/>
    </source>
</evidence>
<dbReference type="GO" id="GO:0055085">
    <property type="term" value="P:transmembrane transport"/>
    <property type="evidence" value="ECO:0007669"/>
    <property type="project" value="InterPro"/>
</dbReference>
<evidence type="ECO:0000256" key="2">
    <source>
        <dbReference type="ARBA" id="ARBA00022448"/>
    </source>
</evidence>
<dbReference type="EMBL" id="VWPK01000020">
    <property type="protein sequence ID" value="KAA5611482.1"/>
    <property type="molecule type" value="Genomic_DNA"/>
</dbReference>
<keyword evidence="5 7" id="KW-1133">Transmembrane helix</keyword>
<comment type="subcellular location">
    <subcellularLocation>
        <location evidence="1 7">Cell membrane</location>
        <topology evidence="1 7">Multi-pass membrane protein</topology>
    </subcellularLocation>
</comment>
<feature type="transmembrane region" description="Helical" evidence="7">
    <location>
        <begin position="184"/>
        <end position="204"/>
    </location>
</feature>
<protein>
    <submittedName>
        <fullName evidence="9">ABC transporter permease subunit</fullName>
    </submittedName>
</protein>
<dbReference type="PANTHER" id="PTHR30151:SF16">
    <property type="entry name" value="ABC TRANSPORTER PERMEASE PROTEIN"/>
    <property type="match status" value="1"/>
</dbReference>
<dbReference type="Pfam" id="PF00528">
    <property type="entry name" value="BPD_transp_1"/>
    <property type="match status" value="1"/>
</dbReference>
<evidence type="ECO:0000256" key="7">
    <source>
        <dbReference type="RuleBase" id="RU363032"/>
    </source>
</evidence>
<keyword evidence="4 7" id="KW-0812">Transmembrane</keyword>
<feature type="domain" description="ABC transmembrane type-1" evidence="8">
    <location>
        <begin position="77"/>
        <end position="270"/>
    </location>
</feature>
<dbReference type="SUPFAM" id="SSF161098">
    <property type="entry name" value="MetI-like"/>
    <property type="match status" value="1"/>
</dbReference>
<evidence type="ECO:0000256" key="3">
    <source>
        <dbReference type="ARBA" id="ARBA00022475"/>
    </source>
</evidence>